<dbReference type="KEGG" id="bths:CNY62_05010"/>
<evidence type="ECO:0000256" key="1">
    <source>
        <dbReference type="ARBA" id="ARBA00004651"/>
    </source>
</evidence>
<dbReference type="Pfam" id="PF02687">
    <property type="entry name" value="FtsX"/>
    <property type="match status" value="1"/>
</dbReference>
<evidence type="ECO:0000259" key="7">
    <source>
        <dbReference type="Pfam" id="PF02687"/>
    </source>
</evidence>
<evidence type="ECO:0000256" key="2">
    <source>
        <dbReference type="ARBA" id="ARBA00022475"/>
    </source>
</evidence>
<feature type="domain" description="MacB-like periplasmic core" evidence="8">
    <location>
        <begin position="32"/>
        <end position="224"/>
    </location>
</feature>
<comment type="subcellular location">
    <subcellularLocation>
        <location evidence="1">Cell membrane</location>
        <topology evidence="1">Multi-pass membrane protein</topology>
    </subcellularLocation>
</comment>
<dbReference type="InterPro" id="IPR050250">
    <property type="entry name" value="Macrolide_Exporter_MacB"/>
</dbReference>
<reference evidence="10" key="3">
    <citation type="submission" date="2018-04" db="EMBL/GenBank/DDBJ databases">
        <authorList>
            <person name="Go L.Y."/>
            <person name="Mitchell J.A."/>
        </authorList>
    </citation>
    <scope>NUCLEOTIDE SEQUENCE</scope>
    <source>
        <strain evidence="10">BSAS1 3</strain>
    </source>
</reference>
<evidence type="ECO:0000313" key="11">
    <source>
        <dbReference type="Proteomes" id="UP000243591"/>
    </source>
</evidence>
<feature type="domain" description="ABC3 transporter permease C-terminal" evidence="7">
    <location>
        <begin position="350"/>
        <end position="494"/>
    </location>
</feature>
<dbReference type="GO" id="GO:0005886">
    <property type="term" value="C:plasma membrane"/>
    <property type="evidence" value="ECO:0007669"/>
    <property type="project" value="UniProtKB-SubCell"/>
</dbReference>
<dbReference type="Pfam" id="PF12704">
    <property type="entry name" value="MacB_PCD"/>
    <property type="match status" value="1"/>
</dbReference>
<dbReference type="GeneID" id="66537597"/>
<dbReference type="AlphaFoldDB" id="A0A1D2LMK8"/>
<dbReference type="STRING" id="2756.BFR44_06860"/>
<evidence type="ECO:0000256" key="6">
    <source>
        <dbReference type="SAM" id="Phobius"/>
    </source>
</evidence>
<dbReference type="OrthoDB" id="9812886at2"/>
<dbReference type="PANTHER" id="PTHR30572:SF9">
    <property type="entry name" value="ABC TRANSPORTER PERMEASE PROTEIN"/>
    <property type="match status" value="1"/>
</dbReference>
<dbReference type="InterPro" id="IPR003838">
    <property type="entry name" value="ABC3_permease_C"/>
</dbReference>
<keyword evidence="11" id="KW-1185">Reference proteome</keyword>
<feature type="transmembrane region" description="Helical" evidence="6">
    <location>
        <begin position="348"/>
        <end position="369"/>
    </location>
</feature>
<gene>
    <name evidence="10" type="ORF">BTBSAS_50134</name>
    <name evidence="9" type="ORF">CNY62_05010</name>
</gene>
<reference evidence="12" key="2">
    <citation type="submission" date="2018-04" db="EMBL/GenBank/DDBJ databases">
        <authorList>
            <person name="Illikoud N."/>
        </authorList>
    </citation>
    <scope>NUCLEOTIDE SEQUENCE [LARGE SCALE GENOMIC DNA]</scope>
</reference>
<dbReference type="Proteomes" id="UP000270190">
    <property type="component" value="Unassembled WGS sequence"/>
</dbReference>
<evidence type="ECO:0000313" key="12">
    <source>
        <dbReference type="Proteomes" id="UP000270190"/>
    </source>
</evidence>
<evidence type="ECO:0000256" key="4">
    <source>
        <dbReference type="ARBA" id="ARBA00022989"/>
    </source>
</evidence>
<accession>A0A1D2LMK8</accession>
<keyword evidence="2" id="KW-1003">Cell membrane</keyword>
<organism evidence="9 11">
    <name type="scientific">Brochothrix thermosphacta</name>
    <name type="common">Microbacterium thermosphactum</name>
    <dbReference type="NCBI Taxonomy" id="2756"/>
    <lineage>
        <taxon>Bacteria</taxon>
        <taxon>Bacillati</taxon>
        <taxon>Bacillota</taxon>
        <taxon>Bacilli</taxon>
        <taxon>Bacillales</taxon>
        <taxon>Listeriaceae</taxon>
        <taxon>Brochothrix</taxon>
    </lineage>
</organism>
<dbReference type="EMBL" id="OUNC01000045">
    <property type="protein sequence ID" value="SPP29486.1"/>
    <property type="molecule type" value="Genomic_DNA"/>
</dbReference>
<evidence type="ECO:0000256" key="3">
    <source>
        <dbReference type="ARBA" id="ARBA00022692"/>
    </source>
</evidence>
<keyword evidence="4 6" id="KW-1133">Transmembrane helix</keyword>
<reference evidence="9 11" key="1">
    <citation type="submission" date="2017-09" db="EMBL/GenBank/DDBJ databases">
        <title>Complete Genome Sequences of Two Strains of the Meat Spoilage Bacterium Brochothrix thermosphacta Isolated from Ground Chicken.</title>
        <authorList>
            <person name="Paoli G.C."/>
            <person name="Wijey C."/>
            <person name="Chen C.-Y."/>
            <person name="Nguyen L."/>
            <person name="Yan X."/>
            <person name="Irwin P.L."/>
        </authorList>
    </citation>
    <scope>NUCLEOTIDE SEQUENCE [LARGE SCALE GENOMIC DNA]</scope>
    <source>
        <strain evidence="9 11">BI</strain>
    </source>
</reference>
<evidence type="ECO:0000313" key="9">
    <source>
        <dbReference type="EMBL" id="ATF25804.1"/>
    </source>
</evidence>
<evidence type="ECO:0000259" key="8">
    <source>
        <dbReference type="Pfam" id="PF12704"/>
    </source>
</evidence>
<dbReference type="Proteomes" id="UP000243591">
    <property type="component" value="Chromosome"/>
</dbReference>
<name>A0A1D2LMK8_BROTH</name>
<dbReference type="EMBL" id="CP023483">
    <property type="protein sequence ID" value="ATF25804.1"/>
    <property type="molecule type" value="Genomic_DNA"/>
</dbReference>
<keyword evidence="3 6" id="KW-0812">Transmembrane</keyword>
<dbReference type="PANTHER" id="PTHR30572">
    <property type="entry name" value="MEMBRANE COMPONENT OF TRANSPORTER-RELATED"/>
    <property type="match status" value="1"/>
</dbReference>
<proteinExistence type="predicted"/>
<feature type="transmembrane region" description="Helical" evidence="6">
    <location>
        <begin position="389"/>
        <end position="410"/>
    </location>
</feature>
<keyword evidence="5 6" id="KW-0472">Membrane</keyword>
<feature type="transmembrane region" description="Helical" evidence="6">
    <location>
        <begin position="466"/>
        <end position="490"/>
    </location>
</feature>
<evidence type="ECO:0000313" key="10">
    <source>
        <dbReference type="EMBL" id="SPP29486.1"/>
    </source>
</evidence>
<protein>
    <submittedName>
        <fullName evidence="9">ABC transporter permease</fullName>
    </submittedName>
    <submittedName>
        <fullName evidence="10">Putative ABC-type transporter, permease component</fullName>
    </submittedName>
</protein>
<dbReference type="GO" id="GO:0022857">
    <property type="term" value="F:transmembrane transporter activity"/>
    <property type="evidence" value="ECO:0007669"/>
    <property type="project" value="TreeGrafter"/>
</dbReference>
<evidence type="ECO:0000256" key="5">
    <source>
        <dbReference type="ARBA" id="ARBA00023136"/>
    </source>
</evidence>
<dbReference type="InterPro" id="IPR025857">
    <property type="entry name" value="MacB_PCD"/>
</dbReference>
<sequence>MNFFKRALVSISRKKGKSLLLFAIIFILGNVIAGAVSISQATNNVEKTVKDQLGAQATIDMSEETMEKLFKDSNEDTEFPEPPSVDVIKKVGALDSVKYYDYNIEDYYTSEKVKAVIPKDEEENAEDMGNSFQAKGVEYANLLDVEENKIKLDAGSVFTKEQVADGKNVIIMSSQVAKLNNISVGDNFVLDNVYTSYDDKTDKEKKLFTHVNSFKVVGLFTPTKIESKKKLSNDKKMEQEWVTNELINTFYLPNKTVSRMNQAYVKESFEKDTTMADGMSEKELADYKKGASQEAYSSTFVIKKPEQMPDFVADATPLLPKHYSIISAQDKYDTISGSMNKVAKFSKYILITAAAASIIILTLVIILFIRDRKKELGIYLSLGEKKIKIIGQIFIEVLIVAFIAISISLFTGNLLAKNVSTSLISNDTKTEQDSGMISGNQIGNANADIDFDTVKDSYTVKIDGPYIAFFYLIGLVTVILSTALPMLYILRLNPKKIMM</sequence>
<dbReference type="RefSeq" id="WP_069118301.1">
    <property type="nucleotide sequence ID" value="NZ_CBCPKC010000007.1"/>
</dbReference>